<comment type="caution">
    <text evidence="1">The sequence shown here is derived from an EMBL/GenBank/DDBJ whole genome shotgun (WGS) entry which is preliminary data.</text>
</comment>
<protein>
    <submittedName>
        <fullName evidence="1">Uncharacterized protein</fullName>
    </submittedName>
</protein>
<dbReference type="EMBL" id="BAAAQB010000041">
    <property type="protein sequence ID" value="GAA2143962.1"/>
    <property type="molecule type" value="Genomic_DNA"/>
</dbReference>
<proteinExistence type="predicted"/>
<accession>A0ABN2ZLA4</accession>
<dbReference type="Proteomes" id="UP001500102">
    <property type="component" value="Unassembled WGS sequence"/>
</dbReference>
<evidence type="ECO:0000313" key="1">
    <source>
        <dbReference type="EMBL" id="GAA2143962.1"/>
    </source>
</evidence>
<sequence length="116" mass="12639">MSTKALFADPVPAIVRVGDIGREVPQRRLMGPKRRVAQVPDRAQIPEILLDLGRGPVPGKLIHMVHEPANVPDALINSVELQIARQLLVPPAIEHLIKGLLFGMKQLNGAKKVNPS</sequence>
<keyword evidence="2" id="KW-1185">Reference proteome</keyword>
<reference evidence="1 2" key="1">
    <citation type="journal article" date="2019" name="Int. J. Syst. Evol. Microbiol.">
        <title>The Global Catalogue of Microorganisms (GCM) 10K type strain sequencing project: providing services to taxonomists for standard genome sequencing and annotation.</title>
        <authorList>
            <consortium name="The Broad Institute Genomics Platform"/>
            <consortium name="The Broad Institute Genome Sequencing Center for Infectious Disease"/>
            <person name="Wu L."/>
            <person name="Ma J."/>
        </authorList>
    </citation>
    <scope>NUCLEOTIDE SEQUENCE [LARGE SCALE GENOMIC DNA]</scope>
    <source>
        <strain evidence="1 2">JCM 15921</strain>
    </source>
</reference>
<gene>
    <name evidence="1" type="ORF">GCM10009825_34890</name>
</gene>
<organism evidence="1 2">
    <name type="scientific">Arthrobacter humicola</name>
    <dbReference type="NCBI Taxonomy" id="409291"/>
    <lineage>
        <taxon>Bacteria</taxon>
        <taxon>Bacillati</taxon>
        <taxon>Actinomycetota</taxon>
        <taxon>Actinomycetes</taxon>
        <taxon>Micrococcales</taxon>
        <taxon>Micrococcaceae</taxon>
        <taxon>Arthrobacter</taxon>
    </lineage>
</organism>
<name>A0ABN2ZLA4_9MICC</name>
<evidence type="ECO:0000313" key="2">
    <source>
        <dbReference type="Proteomes" id="UP001500102"/>
    </source>
</evidence>